<dbReference type="InterPro" id="IPR015330">
    <property type="entry name" value="DNA_primase/pol_bifunc_N"/>
</dbReference>
<dbReference type="InterPro" id="IPR014819">
    <property type="entry name" value="PriCT_2"/>
</dbReference>
<dbReference type="Pfam" id="PF13148">
    <property type="entry name" value="DUF3987"/>
    <property type="match status" value="1"/>
</dbReference>
<dbReference type="SUPFAM" id="SSF56747">
    <property type="entry name" value="Prim-pol domain"/>
    <property type="match status" value="1"/>
</dbReference>
<evidence type="ECO:0000313" key="3">
    <source>
        <dbReference type="EMBL" id="CAB4160972.1"/>
    </source>
</evidence>
<dbReference type="SMART" id="SM00943">
    <property type="entry name" value="Prim-Pol"/>
    <property type="match status" value="1"/>
</dbReference>
<evidence type="ECO:0000259" key="1">
    <source>
        <dbReference type="SMART" id="SM00943"/>
    </source>
</evidence>
<gene>
    <name evidence="2" type="ORF">UFOVP503_29</name>
    <name evidence="3" type="ORF">UFOVP763_23</name>
</gene>
<dbReference type="Pfam" id="PF09250">
    <property type="entry name" value="Prim-Pol"/>
    <property type="match status" value="1"/>
</dbReference>
<feature type="domain" description="DNA primase/polymerase bifunctional N-terminal" evidence="1">
    <location>
        <begin position="14"/>
        <end position="180"/>
    </location>
</feature>
<dbReference type="EMBL" id="LR796471">
    <property type="protein sequence ID" value="CAB4146517.1"/>
    <property type="molecule type" value="Genomic_DNA"/>
</dbReference>
<name>A0A6J5MLJ0_9CAUD</name>
<organism evidence="2">
    <name type="scientific">uncultured Caudovirales phage</name>
    <dbReference type="NCBI Taxonomy" id="2100421"/>
    <lineage>
        <taxon>Viruses</taxon>
        <taxon>Duplodnaviria</taxon>
        <taxon>Heunggongvirae</taxon>
        <taxon>Uroviricota</taxon>
        <taxon>Caudoviricetes</taxon>
        <taxon>Peduoviridae</taxon>
        <taxon>Maltschvirus</taxon>
        <taxon>Maltschvirus maltsch</taxon>
    </lineage>
</organism>
<sequence length="824" mass="92599">MTVASSVQQHPASVDAYIRHGWSLVPIPMGTKGPRTPGWNLKSNALKTQGELPPGYGIGLAHAYSGTMALDIDDWGITSTLLHLHGIDLQALYNAPDAVIIDSGRQGHGKLLYTMPFGLALPSKKILHTGVTAYELRCATSNGLTVQDVLPPSIHPDTKQSYRWAGSGNWMRLPVIPQPLLDLWQSMLEQEKARTITTDGTIDSSWEEIRQALEVVPADCTREEWVNAGMALHWAGSQTQQLDQALHLWNEWSATAQAKYPGEREIVKQWSSFRSDKATAVKLGTLFHIAKQHGWTRPSLDVSELFKNIEPPKLTPASLSASLRPQPPEIDLSLWPTTLAQRAQQISGEMGCDPLVPLFAGLSAICGAVDARSRLELMPRFKVPPVLWLMTIGSPALKKSPGSKPMLQVLPEIEHEDRPRYQKELLTWEGKEASYSAAKKSFLEWSASPEALLGSDQAPHVPEMPPQPVPVKITIGDITSQKMVRSAADRPRGLLLHLDEMNSWIRKMTDKSSGDDRSAWVVSYESDRYEMDRVGAGSIHCENLAVSIYANVQPEIYRQSVPSLAADGLLQRFIPAILREKDWGIGEPIPDFMTNIGAWENSVRLAYSLPATTYRLSSEAYDAFREFQHWYNQAKQDEVLLRSGNTFLTAFGKLEGTVGRLALLWHIMENPFSPTVNADVIERVVGFVKGYVIPAYRYAYGEMGTTFEEWVVEYVIQYADKSVLTLSDIKRSARRQLEGKNNWLQDQWVLGAMQVLEEAQYVIRMDDGSREHMHQAQWAIDPRLMTMFADYRREVIRAKQRQKDFIYKLSTKEKPRVYGSELLE</sequence>
<dbReference type="EMBL" id="LR796707">
    <property type="protein sequence ID" value="CAB4160972.1"/>
    <property type="molecule type" value="Genomic_DNA"/>
</dbReference>
<protein>
    <submittedName>
        <fullName evidence="2">Prim_Pol domain containing protein</fullName>
    </submittedName>
</protein>
<accession>A0A6J5MLJ0</accession>
<dbReference type="CDD" id="cd04859">
    <property type="entry name" value="Prim_Pol"/>
    <property type="match status" value="1"/>
</dbReference>
<proteinExistence type="predicted"/>
<evidence type="ECO:0000313" key="2">
    <source>
        <dbReference type="EMBL" id="CAB4146517.1"/>
    </source>
</evidence>
<reference evidence="2" key="1">
    <citation type="submission" date="2020-04" db="EMBL/GenBank/DDBJ databases">
        <authorList>
            <person name="Chiriac C."/>
            <person name="Salcher M."/>
            <person name="Ghai R."/>
            <person name="Kavagutti S V."/>
        </authorList>
    </citation>
    <scope>NUCLEOTIDE SEQUENCE</scope>
</reference>
<dbReference type="Pfam" id="PF08707">
    <property type="entry name" value="PriCT_2"/>
    <property type="match status" value="1"/>
</dbReference>
<dbReference type="InterPro" id="IPR025048">
    <property type="entry name" value="DUF3987"/>
</dbReference>
<dbReference type="GO" id="GO:0016817">
    <property type="term" value="F:hydrolase activity, acting on acid anhydrides"/>
    <property type="evidence" value="ECO:0007669"/>
    <property type="project" value="InterPro"/>
</dbReference>